<accession>A0ABV8LM70</accession>
<dbReference type="Proteomes" id="UP001595816">
    <property type="component" value="Unassembled WGS sequence"/>
</dbReference>
<organism evidence="1 2">
    <name type="scientific">Hamadaea flava</name>
    <dbReference type="NCBI Taxonomy" id="1742688"/>
    <lineage>
        <taxon>Bacteria</taxon>
        <taxon>Bacillati</taxon>
        <taxon>Actinomycetota</taxon>
        <taxon>Actinomycetes</taxon>
        <taxon>Micromonosporales</taxon>
        <taxon>Micromonosporaceae</taxon>
        <taxon>Hamadaea</taxon>
    </lineage>
</organism>
<dbReference type="EMBL" id="JBHSAY010000009">
    <property type="protein sequence ID" value="MFC4132071.1"/>
    <property type="molecule type" value="Genomic_DNA"/>
</dbReference>
<gene>
    <name evidence="1" type="ORF">ACFOZ4_15790</name>
</gene>
<keyword evidence="2" id="KW-1185">Reference proteome</keyword>
<reference evidence="2" key="1">
    <citation type="journal article" date="2019" name="Int. J. Syst. Evol. Microbiol.">
        <title>The Global Catalogue of Microorganisms (GCM) 10K type strain sequencing project: providing services to taxonomists for standard genome sequencing and annotation.</title>
        <authorList>
            <consortium name="The Broad Institute Genomics Platform"/>
            <consortium name="The Broad Institute Genome Sequencing Center for Infectious Disease"/>
            <person name="Wu L."/>
            <person name="Ma J."/>
        </authorList>
    </citation>
    <scope>NUCLEOTIDE SEQUENCE [LARGE SCALE GENOMIC DNA]</scope>
    <source>
        <strain evidence="2">CGMCC 4.7289</strain>
    </source>
</reference>
<evidence type="ECO:0000313" key="2">
    <source>
        <dbReference type="Proteomes" id="UP001595816"/>
    </source>
</evidence>
<dbReference type="RefSeq" id="WP_253753934.1">
    <property type="nucleotide sequence ID" value="NZ_JAMZDZ010000001.1"/>
</dbReference>
<evidence type="ECO:0000313" key="1">
    <source>
        <dbReference type="EMBL" id="MFC4132071.1"/>
    </source>
</evidence>
<comment type="caution">
    <text evidence="1">The sequence shown here is derived from an EMBL/GenBank/DDBJ whole genome shotgun (WGS) entry which is preliminary data.</text>
</comment>
<sequence length="171" mass="19160">MAAYEAQWGGWLLPPAPRYNGGPKVFRSDMPETDGASNWWFDAGDPRVSTWYGFLIGPENEFCIGDRAHRITLHSSITGWIESVALAYQVQRWAPRSVTVRGPAVDEVDLSGMEPFVEVEGVSDGWWRRADTVIAVYQAEAWLLGRPEEQIATIYSGITEPEIYLDYSTGT</sequence>
<name>A0ABV8LM70_9ACTN</name>
<protein>
    <submittedName>
        <fullName evidence="1">Uncharacterized protein</fullName>
    </submittedName>
</protein>
<proteinExistence type="predicted"/>